<dbReference type="GO" id="GO:0016308">
    <property type="term" value="F:1-phosphatidylinositol-4-phosphate 5-kinase activity"/>
    <property type="evidence" value="ECO:0007669"/>
    <property type="project" value="UniProtKB-EC"/>
</dbReference>
<feature type="compositionally biased region" description="Polar residues" evidence="4">
    <location>
        <begin position="242"/>
        <end position="259"/>
    </location>
</feature>
<evidence type="ECO:0000313" key="6">
    <source>
        <dbReference type="EMBL" id="KAJ6675273.1"/>
    </source>
</evidence>
<keyword evidence="2 3" id="KW-0418">Kinase</keyword>
<dbReference type="InterPro" id="IPR027483">
    <property type="entry name" value="PInositol-4-P-4/5-kinase_C_sf"/>
</dbReference>
<dbReference type="Proteomes" id="UP001151529">
    <property type="component" value="Chromosome 14"/>
</dbReference>
<evidence type="ECO:0000256" key="2">
    <source>
        <dbReference type="ARBA" id="ARBA00022777"/>
    </source>
</evidence>
<accession>A0A9Q0SFM8</accession>
<dbReference type="EC" id="2.7.1.68" evidence="1"/>
<dbReference type="SMART" id="SM00330">
    <property type="entry name" value="PIPKc"/>
    <property type="match status" value="1"/>
</dbReference>
<dbReference type="InterPro" id="IPR002498">
    <property type="entry name" value="PInositol-4-P-4/5-kinase_core"/>
</dbReference>
<evidence type="ECO:0000256" key="4">
    <source>
        <dbReference type="SAM" id="MobiDB-lite"/>
    </source>
</evidence>
<dbReference type="GO" id="GO:0046854">
    <property type="term" value="P:phosphatidylinositol phosphate biosynthetic process"/>
    <property type="evidence" value="ECO:0007669"/>
    <property type="project" value="TreeGrafter"/>
</dbReference>
<gene>
    <name evidence="6" type="ORF">OIU85_011437</name>
</gene>
<dbReference type="Pfam" id="PF01504">
    <property type="entry name" value="PIP5K"/>
    <property type="match status" value="2"/>
</dbReference>
<dbReference type="Gene3D" id="3.30.800.10">
    <property type="entry name" value="Phosphatidylinositol Phosphate Kinase II Beta"/>
    <property type="match status" value="1"/>
</dbReference>
<sequence length="396" mass="44792">MGYSHFEGQQQMTMYFKDLPSLAFRDAQRNTVRYRKQDPGCVDDRVYSDYKCKDYCPDVFRRIQKLRNIDRSDYMMSIRSDLTIREIFSAGKYTSAIPVSIDDRLVVAVVPKSEKKAMLQMLPSYCFHLEMNRDSLLSILYGIHYMKPIGGPKARGKDGKINKPRAKENSILKDMDFSFRFYLDPLIHEKLLGQIKNDCDFLEAHGIMDYSLLIGIALPPQDKDSVDSRSSNSEVTFPCHSPVNSNASINSNVQNTGHGDSSPVNSADSSSLESERISSCSSEEVEGTQSVHSHISEEPDSSEFRLGVGMPARTIRSKLMKAGHVSSTRSAGGPECTDVVLYFSIVDIFQNYNLAKRLEHAYKSIKYDSKSIVTVNPKAYASRFQDFMSMIFHVDY</sequence>
<organism evidence="6 7">
    <name type="scientific">Salix viminalis</name>
    <name type="common">Common osier</name>
    <name type="synonym">Basket willow</name>
    <dbReference type="NCBI Taxonomy" id="40686"/>
    <lineage>
        <taxon>Eukaryota</taxon>
        <taxon>Viridiplantae</taxon>
        <taxon>Streptophyta</taxon>
        <taxon>Embryophyta</taxon>
        <taxon>Tracheophyta</taxon>
        <taxon>Spermatophyta</taxon>
        <taxon>Magnoliopsida</taxon>
        <taxon>eudicotyledons</taxon>
        <taxon>Gunneridae</taxon>
        <taxon>Pentapetalae</taxon>
        <taxon>rosids</taxon>
        <taxon>fabids</taxon>
        <taxon>Malpighiales</taxon>
        <taxon>Salicaceae</taxon>
        <taxon>Saliceae</taxon>
        <taxon>Salix</taxon>
    </lineage>
</organism>
<dbReference type="PANTHER" id="PTHR23086:SF111">
    <property type="entry name" value="PHOSPHATIDYLINOSITOL 4-PHOSPHATE 5-KINASE 10"/>
    <property type="match status" value="1"/>
</dbReference>
<dbReference type="PROSITE" id="PS51455">
    <property type="entry name" value="PIPK"/>
    <property type="match status" value="1"/>
</dbReference>
<keyword evidence="7" id="KW-1185">Reference proteome</keyword>
<evidence type="ECO:0000256" key="1">
    <source>
        <dbReference type="ARBA" id="ARBA00012172"/>
    </source>
</evidence>
<dbReference type="GO" id="GO:0005886">
    <property type="term" value="C:plasma membrane"/>
    <property type="evidence" value="ECO:0007669"/>
    <property type="project" value="TreeGrafter"/>
</dbReference>
<keyword evidence="3" id="KW-0808">Transferase</keyword>
<reference evidence="6" key="2">
    <citation type="journal article" date="2023" name="Int. J. Mol. Sci.">
        <title>De Novo Assembly and Annotation of 11 Diverse Shrub Willow (Salix) Genomes Reveals Novel Gene Organization in Sex-Linked Regions.</title>
        <authorList>
            <person name="Hyden B."/>
            <person name="Feng K."/>
            <person name="Yates T.B."/>
            <person name="Jawdy S."/>
            <person name="Cereghino C."/>
            <person name="Smart L.B."/>
            <person name="Muchero W."/>
        </authorList>
    </citation>
    <scope>NUCLEOTIDE SEQUENCE [LARGE SCALE GENOMIC DNA]</scope>
    <source>
        <tissue evidence="6">Shoot tip</tissue>
    </source>
</reference>
<keyword evidence="3" id="KW-0547">Nucleotide-binding</keyword>
<feature type="compositionally biased region" description="Low complexity" evidence="4">
    <location>
        <begin position="261"/>
        <end position="282"/>
    </location>
</feature>
<comment type="caution">
    <text evidence="6">The sequence shown here is derived from an EMBL/GenBank/DDBJ whole genome shotgun (WGS) entry which is preliminary data.</text>
</comment>
<evidence type="ECO:0000256" key="3">
    <source>
        <dbReference type="PROSITE-ProRule" id="PRU00781"/>
    </source>
</evidence>
<dbReference type="PANTHER" id="PTHR23086">
    <property type="entry name" value="PHOSPHATIDYLINOSITOL-4-PHOSPHATE 5-KINASE"/>
    <property type="match status" value="1"/>
</dbReference>
<dbReference type="OrthoDB" id="70770at2759"/>
<dbReference type="SUPFAM" id="SSF56104">
    <property type="entry name" value="SAICAR synthase-like"/>
    <property type="match status" value="1"/>
</dbReference>
<dbReference type="EMBL" id="JAPFFL010000016">
    <property type="protein sequence ID" value="KAJ6675273.1"/>
    <property type="molecule type" value="Genomic_DNA"/>
</dbReference>
<proteinExistence type="predicted"/>
<dbReference type="InterPro" id="IPR027484">
    <property type="entry name" value="PInositol-4-P-5-kinase_N"/>
</dbReference>
<dbReference type="InterPro" id="IPR023610">
    <property type="entry name" value="PInositol-4/5-P-5/4-kinase"/>
</dbReference>
<feature type="region of interest" description="Disordered" evidence="4">
    <location>
        <begin position="223"/>
        <end position="305"/>
    </location>
</feature>
<reference evidence="6" key="1">
    <citation type="submission" date="2022-11" db="EMBL/GenBank/DDBJ databases">
        <authorList>
            <person name="Hyden B.L."/>
            <person name="Feng K."/>
            <person name="Yates T."/>
            <person name="Jawdy S."/>
            <person name="Smart L.B."/>
            <person name="Muchero W."/>
        </authorList>
    </citation>
    <scope>NUCLEOTIDE SEQUENCE</scope>
    <source>
        <tissue evidence="6">Shoot tip</tissue>
    </source>
</reference>
<dbReference type="Gene3D" id="3.30.810.10">
    <property type="entry name" value="2-Layer Sandwich"/>
    <property type="match status" value="1"/>
</dbReference>
<evidence type="ECO:0000313" key="7">
    <source>
        <dbReference type="Proteomes" id="UP001151529"/>
    </source>
</evidence>
<feature type="domain" description="PIPK" evidence="5">
    <location>
        <begin position="1"/>
        <end position="392"/>
    </location>
</feature>
<keyword evidence="3" id="KW-0067">ATP-binding</keyword>
<dbReference type="GO" id="GO:0005524">
    <property type="term" value="F:ATP binding"/>
    <property type="evidence" value="ECO:0007669"/>
    <property type="project" value="UniProtKB-UniRule"/>
</dbReference>
<name>A0A9Q0SFM8_SALVM</name>
<protein>
    <recommendedName>
        <fullName evidence="1">1-phosphatidylinositol-4-phosphate 5-kinase</fullName>
        <ecNumber evidence="1">2.7.1.68</ecNumber>
    </recommendedName>
</protein>
<dbReference type="AlphaFoldDB" id="A0A9Q0SFM8"/>
<evidence type="ECO:0000259" key="5">
    <source>
        <dbReference type="PROSITE" id="PS51455"/>
    </source>
</evidence>